<dbReference type="InterPro" id="IPR045128">
    <property type="entry name" value="PI31-like"/>
</dbReference>
<dbReference type="OrthoDB" id="68090at2759"/>
<proteinExistence type="inferred from homology"/>
<keyword evidence="6" id="KW-1185">Reference proteome</keyword>
<feature type="compositionally biased region" description="Basic and acidic residues" evidence="4">
    <location>
        <begin position="253"/>
        <end position="266"/>
    </location>
</feature>
<gene>
    <name evidence="7" type="primary">LOC106744920</name>
</gene>
<sequence length="277" mass="30788">MASDTFGFDLLYKLHYNEIQKKEDVIILFAHWYLVKHGLRCIGTGDNIIFDASEKGSELLPKEWNIDLSYTLRYIRNGKLFLLSGIKADDEILINLVKLEDDSITNIAFAIERTVLGLHGPLETIIPSYEKIIRRLQKDFLKPLYKFSLIDLGNVKEAGTQTTASNTSSCTRDRPPLDCKYWSRNPIPDNTDPGRVGAADLYPGGQGGGMIFNPFGGHPYARVPESLGIPGILPSGAIPPGARFDPIVPPDLEPPRPSRLRPDADHLPPPGYGDMFM</sequence>
<dbReference type="AlphaFoldDB" id="A0A6P3XB84"/>
<dbReference type="Pfam" id="PF11566">
    <property type="entry name" value="PI31_Prot_N"/>
    <property type="match status" value="1"/>
</dbReference>
<dbReference type="InterPro" id="IPR021625">
    <property type="entry name" value="PI31_Prot_N"/>
</dbReference>
<organism evidence="6 7">
    <name type="scientific">Dinoponera quadriceps</name>
    <name type="common">South American ant</name>
    <dbReference type="NCBI Taxonomy" id="609295"/>
    <lineage>
        <taxon>Eukaryota</taxon>
        <taxon>Metazoa</taxon>
        <taxon>Ecdysozoa</taxon>
        <taxon>Arthropoda</taxon>
        <taxon>Hexapoda</taxon>
        <taxon>Insecta</taxon>
        <taxon>Pterygota</taxon>
        <taxon>Neoptera</taxon>
        <taxon>Endopterygota</taxon>
        <taxon>Hymenoptera</taxon>
        <taxon>Apocrita</taxon>
        <taxon>Aculeata</taxon>
        <taxon>Formicoidea</taxon>
        <taxon>Formicidae</taxon>
        <taxon>Ponerinae</taxon>
        <taxon>Ponerini</taxon>
        <taxon>Dinoponera</taxon>
    </lineage>
</organism>
<keyword evidence="3" id="KW-0647">Proteasome</keyword>
<accession>A0A6P3XB84</accession>
<dbReference type="KEGG" id="dqu:106744920"/>
<evidence type="ECO:0000256" key="3">
    <source>
        <dbReference type="ARBA" id="ARBA00022942"/>
    </source>
</evidence>
<dbReference type="Proteomes" id="UP000515204">
    <property type="component" value="Unplaced"/>
</dbReference>
<feature type="region of interest" description="Disordered" evidence="4">
    <location>
        <begin position="240"/>
        <end position="277"/>
    </location>
</feature>
<evidence type="ECO:0000313" key="6">
    <source>
        <dbReference type="Proteomes" id="UP000515204"/>
    </source>
</evidence>
<protein>
    <recommendedName>
        <fullName evidence="2">Proteasome inhibitor PI31 subunit</fullName>
    </recommendedName>
</protein>
<dbReference type="PANTHER" id="PTHR13266">
    <property type="entry name" value="PROTEASOME INHIBITOR"/>
    <property type="match status" value="1"/>
</dbReference>
<reference evidence="7" key="1">
    <citation type="submission" date="2025-08" db="UniProtKB">
        <authorList>
            <consortium name="RefSeq"/>
        </authorList>
    </citation>
    <scope>IDENTIFICATION</scope>
</reference>
<dbReference type="GO" id="GO:0000502">
    <property type="term" value="C:proteasome complex"/>
    <property type="evidence" value="ECO:0007669"/>
    <property type="project" value="UniProtKB-KW"/>
</dbReference>
<dbReference type="CTD" id="36277"/>
<dbReference type="RefSeq" id="XP_014475550.1">
    <property type="nucleotide sequence ID" value="XM_014620064.1"/>
</dbReference>
<evidence type="ECO:0000259" key="5">
    <source>
        <dbReference type="Pfam" id="PF11566"/>
    </source>
</evidence>
<evidence type="ECO:0000256" key="1">
    <source>
        <dbReference type="ARBA" id="ARBA00006405"/>
    </source>
</evidence>
<name>A0A6P3XB84_DINQU</name>
<dbReference type="GO" id="GO:0070628">
    <property type="term" value="F:proteasome binding"/>
    <property type="evidence" value="ECO:0007669"/>
    <property type="project" value="InterPro"/>
</dbReference>
<evidence type="ECO:0000256" key="2">
    <source>
        <dbReference type="ARBA" id="ARBA00015575"/>
    </source>
</evidence>
<comment type="similarity">
    <text evidence="1">Belongs to the proteasome inhibitor PI31 family.</text>
</comment>
<dbReference type="PANTHER" id="PTHR13266:SF1">
    <property type="entry name" value="PROTEASOME INHIBITOR PI31 SUBUNIT"/>
    <property type="match status" value="1"/>
</dbReference>
<evidence type="ECO:0000313" key="7">
    <source>
        <dbReference type="RefSeq" id="XP_014475550.1"/>
    </source>
</evidence>
<dbReference type="GO" id="GO:0043161">
    <property type="term" value="P:proteasome-mediated ubiquitin-dependent protein catabolic process"/>
    <property type="evidence" value="ECO:0007669"/>
    <property type="project" value="InterPro"/>
</dbReference>
<dbReference type="GeneID" id="106744920"/>
<dbReference type="GO" id="GO:0004866">
    <property type="term" value="F:endopeptidase inhibitor activity"/>
    <property type="evidence" value="ECO:0007669"/>
    <property type="project" value="InterPro"/>
</dbReference>
<dbReference type="Gene3D" id="3.40.1000.30">
    <property type="match status" value="1"/>
</dbReference>
<evidence type="ECO:0000256" key="4">
    <source>
        <dbReference type="SAM" id="MobiDB-lite"/>
    </source>
</evidence>
<feature type="domain" description="PI31 proteasome regulator N-terminal" evidence="5">
    <location>
        <begin position="18"/>
        <end position="143"/>
    </location>
</feature>